<comment type="caution">
    <text evidence="3">The sequence shown here is derived from an EMBL/GenBank/DDBJ whole genome shotgun (WGS) entry which is preliminary data.</text>
</comment>
<evidence type="ECO:0000313" key="4">
    <source>
        <dbReference type="Proteomes" id="UP000198287"/>
    </source>
</evidence>
<proteinExistence type="predicted"/>
<dbReference type="AlphaFoldDB" id="A0A226D1S7"/>
<sequence>MLVNNCAIILIGLANLVICDVNKLWATRESRQIQAGNGRLTCYYCNVYLRGGQNPGGGVSFGNQPGYYPPNPVAGQQPGYYPPNPVAGQQPGYYPPNPVAGQQPGYYPPNPGFGQQPSQPDGNRFWGRCPMGSFYSDQTEKCIKYSLYKSGGFG</sequence>
<keyword evidence="4" id="KW-1185">Reference proteome</keyword>
<feature type="region of interest" description="Disordered" evidence="1">
    <location>
        <begin position="68"/>
        <end position="122"/>
    </location>
</feature>
<accession>A0A226D1S7</accession>
<evidence type="ECO:0000256" key="1">
    <source>
        <dbReference type="SAM" id="MobiDB-lite"/>
    </source>
</evidence>
<feature type="chain" id="PRO_5012466123" evidence="2">
    <location>
        <begin position="20"/>
        <end position="154"/>
    </location>
</feature>
<reference evidence="3 4" key="1">
    <citation type="submission" date="2015-12" db="EMBL/GenBank/DDBJ databases">
        <title>The genome of Folsomia candida.</title>
        <authorList>
            <person name="Faddeeva A."/>
            <person name="Derks M.F."/>
            <person name="Anvar Y."/>
            <person name="Smit S."/>
            <person name="Van Straalen N."/>
            <person name="Roelofs D."/>
        </authorList>
    </citation>
    <scope>NUCLEOTIDE SEQUENCE [LARGE SCALE GENOMIC DNA]</scope>
    <source>
        <strain evidence="3 4">VU population</strain>
        <tissue evidence="3">Whole body</tissue>
    </source>
</reference>
<feature type="signal peptide" evidence="2">
    <location>
        <begin position="1"/>
        <end position="19"/>
    </location>
</feature>
<organism evidence="3 4">
    <name type="scientific">Folsomia candida</name>
    <name type="common">Springtail</name>
    <dbReference type="NCBI Taxonomy" id="158441"/>
    <lineage>
        <taxon>Eukaryota</taxon>
        <taxon>Metazoa</taxon>
        <taxon>Ecdysozoa</taxon>
        <taxon>Arthropoda</taxon>
        <taxon>Hexapoda</taxon>
        <taxon>Collembola</taxon>
        <taxon>Entomobryomorpha</taxon>
        <taxon>Isotomoidea</taxon>
        <taxon>Isotomidae</taxon>
        <taxon>Proisotominae</taxon>
        <taxon>Folsomia</taxon>
    </lineage>
</organism>
<keyword evidence="2" id="KW-0732">Signal</keyword>
<gene>
    <name evidence="3" type="ORF">Fcan01_26970</name>
</gene>
<evidence type="ECO:0000313" key="3">
    <source>
        <dbReference type="EMBL" id="OXA38236.1"/>
    </source>
</evidence>
<evidence type="ECO:0000256" key="2">
    <source>
        <dbReference type="SAM" id="SignalP"/>
    </source>
</evidence>
<dbReference type="Proteomes" id="UP000198287">
    <property type="component" value="Unassembled WGS sequence"/>
</dbReference>
<dbReference type="EMBL" id="LNIX01000047">
    <property type="protein sequence ID" value="OXA38236.1"/>
    <property type="molecule type" value="Genomic_DNA"/>
</dbReference>
<name>A0A226D1S7_FOLCA</name>
<protein>
    <submittedName>
        <fullName evidence="3">Polyadenylate-binding protein, cytoplasmic and nuclear</fullName>
    </submittedName>
</protein>